<dbReference type="AlphaFoldDB" id="A0A4D7ATD8"/>
<dbReference type="RefSeq" id="WP_136891193.1">
    <property type="nucleotide sequence ID" value="NZ_CP034413.3"/>
</dbReference>
<organism evidence="1 2">
    <name type="scientific">Dysosmobacter welbionis</name>
    <dbReference type="NCBI Taxonomy" id="2093857"/>
    <lineage>
        <taxon>Bacteria</taxon>
        <taxon>Bacillati</taxon>
        <taxon>Bacillota</taxon>
        <taxon>Clostridia</taxon>
        <taxon>Eubacteriales</taxon>
        <taxon>Oscillospiraceae</taxon>
        <taxon>Dysosmobacter</taxon>
    </lineage>
</organism>
<name>A0A4D7ATD8_9FIRM</name>
<protein>
    <submittedName>
        <fullName evidence="1">Uncharacterized protein</fullName>
    </submittedName>
</protein>
<gene>
    <name evidence="1" type="ORF">EIO64_08200</name>
</gene>
<proteinExistence type="predicted"/>
<evidence type="ECO:0000313" key="2">
    <source>
        <dbReference type="Proteomes" id="UP000298642"/>
    </source>
</evidence>
<dbReference type="EMBL" id="CP034413">
    <property type="protein sequence ID" value="QCI59206.1"/>
    <property type="molecule type" value="Genomic_DNA"/>
</dbReference>
<dbReference type="KEGG" id="obj:EIO64_08200"/>
<keyword evidence="2" id="KW-1185">Reference proteome</keyword>
<evidence type="ECO:0000313" key="1">
    <source>
        <dbReference type="EMBL" id="QCI59206.1"/>
    </source>
</evidence>
<dbReference type="Proteomes" id="UP000298642">
    <property type="component" value="Chromosome"/>
</dbReference>
<accession>A0A4D7ATD8</accession>
<sequence length="201" mass="22232">MSDTQTILQIDTQAEIEKIIRQLDTLPNKLKAPSVLASAINATANEMKKKIGQRARKRYAISDKKILTKKDRGGMYLERATGSSSTATLISRGGMVEAMAYMTRKNTETTAAMLKVLNESAMTALEVDGRKAFQTTFQSGHTAIVQRVGRSRLPVRSLMAPAVPMLYGKSYEEAELDYYAILQRHIQREVERALGSFGNAA</sequence>
<reference evidence="2" key="1">
    <citation type="submission" date="2018-12" db="EMBL/GenBank/DDBJ databases">
        <title>Dusodibacter welbiota gen. nov., sp. nov., isolated from human faeces and emended description of the Oscillibacter genus.</title>
        <authorList>
            <person name="Le Roy T."/>
            <person name="Van der Smissen P."/>
            <person name="Delzenne N."/>
            <person name="Muccioli G."/>
            <person name="Collet J.F."/>
            <person name="Cani P.D."/>
        </authorList>
    </citation>
    <scope>NUCLEOTIDE SEQUENCE [LARGE SCALE GENOMIC DNA]</scope>
    <source>
        <strain evidence="2">J115</strain>
    </source>
</reference>